<reference evidence="4" key="1">
    <citation type="submission" date="2023-07" db="EMBL/GenBank/DDBJ databases">
        <title>Mucosal microbiota of week-old chicken and adult hens.</title>
        <authorList>
            <person name="Volf J."/>
            <person name="Karasova D."/>
            <person name="Crhanova M."/>
            <person name="Faldynova M."/>
            <person name="Prikrylova H."/>
            <person name="Zeman M."/>
            <person name="Babak V."/>
            <person name="Rajova J."/>
            <person name="Rychlik I."/>
        </authorList>
    </citation>
    <scope>NUCLEOTIDE SEQUENCE</scope>
    <source>
        <strain evidence="4">ET902</strain>
    </source>
</reference>
<proteinExistence type="predicted"/>
<evidence type="ECO:0000256" key="2">
    <source>
        <dbReference type="SAM" id="MobiDB-lite"/>
    </source>
</evidence>
<dbReference type="Pfam" id="PF13424">
    <property type="entry name" value="TPR_12"/>
    <property type="match status" value="1"/>
</dbReference>
<feature type="region of interest" description="Disordered" evidence="2">
    <location>
        <begin position="198"/>
        <end position="236"/>
    </location>
</feature>
<dbReference type="InterPro" id="IPR019734">
    <property type="entry name" value="TPR_rpt"/>
</dbReference>
<dbReference type="PROSITE" id="PS50005">
    <property type="entry name" value="TPR"/>
    <property type="match status" value="1"/>
</dbReference>
<dbReference type="SUPFAM" id="SSF48452">
    <property type="entry name" value="TPR-like"/>
    <property type="match status" value="1"/>
</dbReference>
<name>A0ABT8Z0E6_9SPIR</name>
<keyword evidence="1" id="KW-0802">TPR repeat</keyword>
<keyword evidence="3" id="KW-0732">Signal</keyword>
<dbReference type="Gene3D" id="1.25.40.10">
    <property type="entry name" value="Tetratricopeptide repeat domain"/>
    <property type="match status" value="2"/>
</dbReference>
<evidence type="ECO:0000313" key="5">
    <source>
        <dbReference type="Proteomes" id="UP001175147"/>
    </source>
</evidence>
<feature type="repeat" description="TPR" evidence="1">
    <location>
        <begin position="278"/>
        <end position="311"/>
    </location>
</feature>
<dbReference type="EMBL" id="JAUPBM010000244">
    <property type="protein sequence ID" value="MDO7021609.1"/>
    <property type="molecule type" value="Genomic_DNA"/>
</dbReference>
<dbReference type="InterPro" id="IPR011990">
    <property type="entry name" value="TPR-like_helical_dom_sf"/>
</dbReference>
<feature type="chain" id="PRO_5047178268" evidence="3">
    <location>
        <begin position="22"/>
        <end position="448"/>
    </location>
</feature>
<evidence type="ECO:0000256" key="1">
    <source>
        <dbReference type="PROSITE-ProRule" id="PRU00339"/>
    </source>
</evidence>
<gene>
    <name evidence="4" type="ORF">Q5M86_12590</name>
</gene>
<dbReference type="Proteomes" id="UP001175147">
    <property type="component" value="Unassembled WGS sequence"/>
</dbReference>
<feature type="signal peptide" evidence="3">
    <location>
        <begin position="1"/>
        <end position="21"/>
    </location>
</feature>
<dbReference type="SMART" id="SM00028">
    <property type="entry name" value="TPR"/>
    <property type="match status" value="5"/>
</dbReference>
<keyword evidence="5" id="KW-1185">Reference proteome</keyword>
<sequence>MRVFLCSSMLLMFTLFQAAFAQETITVQPDDKVVTNETTAARVKGGPLEKDLVKTVDLSENTLFSIKLNATNFDRYIRITSYSTNLDFVRFTRDKTNAFLTFRTLTAGIGKLDFQVDNEENIIRKYFYTINVTNSQGIAAMETNAVLDPDNETNDMMSTNTTMTNTVSTNTAMTNEVSTNTMSTNTVMTNEVSTNTTMTNETNTNQNNTASTNQQSSVIKKPSVMKENTQAKAPVESNPETIALFKSAEDLKNIKDYDNAVNTYSNVISQYPKSKYSVYSYFRIGDIYNQNKDYNNAFDMYKQASSLENANNNEKAAALYSMGVVKKSENKHDEAIAYFNDVMNKYSSTSMYGNAAYEIADSLKTLGRISDAAPILEKSLEGNNKFARRGDAILLLAEVYEKGDNNTRDFDKAYQTYNQYLAEYPTSSKAKYANDRKNFLYRNAVNLR</sequence>
<evidence type="ECO:0000256" key="3">
    <source>
        <dbReference type="SAM" id="SignalP"/>
    </source>
</evidence>
<dbReference type="RefSeq" id="WP_304385652.1">
    <property type="nucleotide sequence ID" value="NZ_JAUPBL010000068.1"/>
</dbReference>
<comment type="caution">
    <text evidence="4">The sequence shown here is derived from an EMBL/GenBank/DDBJ whole genome shotgun (WGS) entry which is preliminary data.</text>
</comment>
<accession>A0ABT8Z0E6</accession>
<evidence type="ECO:0000313" key="4">
    <source>
        <dbReference type="EMBL" id="MDO7021609.1"/>
    </source>
</evidence>
<dbReference type="Pfam" id="PF13174">
    <property type="entry name" value="TPR_6"/>
    <property type="match status" value="2"/>
</dbReference>
<organism evidence="4 5">
    <name type="scientific">Brachyspira innocens</name>
    <dbReference type="NCBI Taxonomy" id="13264"/>
    <lineage>
        <taxon>Bacteria</taxon>
        <taxon>Pseudomonadati</taxon>
        <taxon>Spirochaetota</taxon>
        <taxon>Spirochaetia</taxon>
        <taxon>Brachyspirales</taxon>
        <taxon>Brachyspiraceae</taxon>
        <taxon>Brachyspira</taxon>
    </lineage>
</organism>
<protein>
    <submittedName>
        <fullName evidence="4">Tetratricopeptide repeat protein</fullName>
    </submittedName>
</protein>
<feature type="compositionally biased region" description="Low complexity" evidence="2">
    <location>
        <begin position="198"/>
        <end position="218"/>
    </location>
</feature>